<evidence type="ECO:0000256" key="2">
    <source>
        <dbReference type="ARBA" id="ARBA00023125"/>
    </source>
</evidence>
<dbReference type="EMBL" id="VJZC01000354">
    <property type="protein sequence ID" value="MPY61939.1"/>
    <property type="molecule type" value="Genomic_DNA"/>
</dbReference>
<evidence type="ECO:0000256" key="1">
    <source>
        <dbReference type="ARBA" id="ARBA00023015"/>
    </source>
</evidence>
<accession>A0A5N8XRE4</accession>
<dbReference type="InterPro" id="IPR036271">
    <property type="entry name" value="Tet_transcr_reg_TetR-rel_C_sf"/>
</dbReference>
<dbReference type="PRINTS" id="PR00455">
    <property type="entry name" value="HTHTETR"/>
</dbReference>
<dbReference type="InterPro" id="IPR047923">
    <property type="entry name" value="ArpA-like"/>
</dbReference>
<dbReference type="PANTHER" id="PTHR30055:SF234">
    <property type="entry name" value="HTH-TYPE TRANSCRIPTIONAL REGULATOR BETI"/>
    <property type="match status" value="1"/>
</dbReference>
<name>A0A5N8XRE4_9ACTN</name>
<dbReference type="InterPro" id="IPR001647">
    <property type="entry name" value="HTH_TetR"/>
</dbReference>
<dbReference type="Pfam" id="PF00440">
    <property type="entry name" value="TetR_N"/>
    <property type="match status" value="1"/>
</dbReference>
<evidence type="ECO:0000313" key="6">
    <source>
        <dbReference type="EMBL" id="MPY61939.1"/>
    </source>
</evidence>
<dbReference type="RefSeq" id="WP_322725947.1">
    <property type="nucleotide sequence ID" value="NZ_VJZC01000354.1"/>
</dbReference>
<evidence type="ECO:0000256" key="4">
    <source>
        <dbReference type="PROSITE-ProRule" id="PRU00335"/>
    </source>
</evidence>
<feature type="DNA-binding region" description="H-T-H motif" evidence="4">
    <location>
        <begin position="31"/>
        <end position="50"/>
    </location>
</feature>
<evidence type="ECO:0000256" key="3">
    <source>
        <dbReference type="ARBA" id="ARBA00023163"/>
    </source>
</evidence>
<dbReference type="GO" id="GO:0003700">
    <property type="term" value="F:DNA-binding transcription factor activity"/>
    <property type="evidence" value="ECO:0007669"/>
    <property type="project" value="TreeGrafter"/>
</dbReference>
<dbReference type="PANTHER" id="PTHR30055">
    <property type="entry name" value="HTH-TYPE TRANSCRIPTIONAL REGULATOR RUTR"/>
    <property type="match status" value="1"/>
</dbReference>
<keyword evidence="7" id="KW-1185">Reference proteome</keyword>
<dbReference type="InterPro" id="IPR050109">
    <property type="entry name" value="HTH-type_TetR-like_transc_reg"/>
</dbReference>
<keyword evidence="3" id="KW-0804">Transcription</keyword>
<dbReference type="Proteomes" id="UP000400924">
    <property type="component" value="Unassembled WGS sequence"/>
</dbReference>
<keyword evidence="1" id="KW-0805">Transcription regulation</keyword>
<evidence type="ECO:0000313" key="7">
    <source>
        <dbReference type="Proteomes" id="UP000400924"/>
    </source>
</evidence>
<feature type="domain" description="HTH tetR-type" evidence="5">
    <location>
        <begin position="8"/>
        <end position="68"/>
    </location>
</feature>
<gene>
    <name evidence="6" type="ORF">FNH08_33790</name>
</gene>
<proteinExistence type="predicted"/>
<dbReference type="Gene3D" id="1.10.357.10">
    <property type="entry name" value="Tetracycline Repressor, domain 2"/>
    <property type="match status" value="1"/>
</dbReference>
<dbReference type="GO" id="GO:0000976">
    <property type="term" value="F:transcription cis-regulatory region binding"/>
    <property type="evidence" value="ECO:0007669"/>
    <property type="project" value="TreeGrafter"/>
</dbReference>
<dbReference type="AlphaFoldDB" id="A0A5N8XRE4"/>
<organism evidence="6 7">
    <name type="scientific">Streptomyces spongiae</name>
    <dbReference type="NCBI Taxonomy" id="565072"/>
    <lineage>
        <taxon>Bacteria</taxon>
        <taxon>Bacillati</taxon>
        <taxon>Actinomycetota</taxon>
        <taxon>Actinomycetes</taxon>
        <taxon>Kitasatosporales</taxon>
        <taxon>Streptomycetaceae</taxon>
        <taxon>Streptomyces</taxon>
    </lineage>
</organism>
<keyword evidence="2 4" id="KW-0238">DNA-binding</keyword>
<comment type="caution">
    <text evidence="6">The sequence shown here is derived from an EMBL/GenBank/DDBJ whole genome shotgun (WGS) entry which is preliminary data.</text>
</comment>
<reference evidence="6 7" key="1">
    <citation type="submission" date="2019-07" db="EMBL/GenBank/DDBJ databases">
        <title>New species of Amycolatopsis and Streptomyces.</title>
        <authorList>
            <person name="Duangmal K."/>
            <person name="Teo W.F.A."/>
            <person name="Lipun K."/>
        </authorList>
    </citation>
    <scope>NUCLEOTIDE SEQUENCE [LARGE SCALE GENOMIC DNA]</scope>
    <source>
        <strain evidence="6 7">NBRC 106415</strain>
    </source>
</reference>
<protein>
    <submittedName>
        <fullName evidence="6">TetR family transcriptional regulator</fullName>
    </submittedName>
</protein>
<dbReference type="InterPro" id="IPR009057">
    <property type="entry name" value="Homeodomain-like_sf"/>
</dbReference>
<sequence length="230" mass="24547">MTKQERAVRTRRSLIRSAAQAFELHGYAQAKLADISARAGVSPGALHFHFESKAAVARTVETTAGVSLRRAAWLAQPPDTNALQRLTNASHALGELLRTDVVARAGFRLNCEAVVGGALNLRQEWRGCVEQLLAEAAAEGLLNTRRASRTDVAATIVAATTGLEVLGRRDPEWLSRRTLTGLWRAVLPSLATPEALAGLDPGGTGIRSTRREAEEGALNAELEKTGVAPT</sequence>
<dbReference type="NCBIfam" id="NF041196">
    <property type="entry name" value="ScbR_bind_reg"/>
    <property type="match status" value="1"/>
</dbReference>
<dbReference type="SUPFAM" id="SSF48498">
    <property type="entry name" value="Tetracyclin repressor-like, C-terminal domain"/>
    <property type="match status" value="1"/>
</dbReference>
<dbReference type="SUPFAM" id="SSF46689">
    <property type="entry name" value="Homeodomain-like"/>
    <property type="match status" value="1"/>
</dbReference>
<evidence type="ECO:0000259" key="5">
    <source>
        <dbReference type="PROSITE" id="PS50977"/>
    </source>
</evidence>
<dbReference type="PROSITE" id="PS50977">
    <property type="entry name" value="HTH_TETR_2"/>
    <property type="match status" value="1"/>
</dbReference>